<feature type="compositionally biased region" description="Polar residues" evidence="1">
    <location>
        <begin position="128"/>
        <end position="137"/>
    </location>
</feature>
<evidence type="ECO:0000313" key="2">
    <source>
        <dbReference type="Ensembl" id="ENSTGUP00000035920.1"/>
    </source>
</evidence>
<keyword evidence="3" id="KW-1185">Reference proteome</keyword>
<dbReference type="Ensembl" id="ENSTGUT00000029220.1">
    <property type="protein sequence ID" value="ENSTGUP00000035920.1"/>
    <property type="gene ID" value="ENSTGUG00000019297.1"/>
</dbReference>
<accession>A0A674HMZ7</accession>
<reference evidence="2" key="2">
    <citation type="submission" date="2025-08" db="UniProtKB">
        <authorList>
            <consortium name="Ensembl"/>
        </authorList>
    </citation>
    <scope>IDENTIFICATION</scope>
</reference>
<reference evidence="2 3" key="1">
    <citation type="journal article" date="2010" name="Nature">
        <title>The genome of a songbird.</title>
        <authorList>
            <person name="Warren W.C."/>
            <person name="Clayton D.F."/>
            <person name="Ellegren H."/>
            <person name="Arnold A.P."/>
            <person name="Hillier L.W."/>
            <person name="Kunstner A."/>
            <person name="Searle S."/>
            <person name="White S."/>
            <person name="Vilella A.J."/>
            <person name="Fairley S."/>
            <person name="Heger A."/>
            <person name="Kong L."/>
            <person name="Ponting C.P."/>
            <person name="Jarvis E.D."/>
            <person name="Mello C.V."/>
            <person name="Minx P."/>
            <person name="Lovell P."/>
            <person name="Velho T.A."/>
            <person name="Ferris M."/>
            <person name="Balakrishnan C.N."/>
            <person name="Sinha S."/>
            <person name="Blatti C."/>
            <person name="London S.E."/>
            <person name="Li Y."/>
            <person name="Lin Y.C."/>
            <person name="George J."/>
            <person name="Sweedler J."/>
            <person name="Southey B."/>
            <person name="Gunaratne P."/>
            <person name="Watson M."/>
            <person name="Nam K."/>
            <person name="Backstrom N."/>
            <person name="Smeds L."/>
            <person name="Nabholz B."/>
            <person name="Itoh Y."/>
            <person name="Whitney O."/>
            <person name="Pfenning A.R."/>
            <person name="Howard J."/>
            <person name="Volker M."/>
            <person name="Skinner B.M."/>
            <person name="Griffin D.K."/>
            <person name="Ye L."/>
            <person name="McLaren W.M."/>
            <person name="Flicek P."/>
            <person name="Quesada V."/>
            <person name="Velasco G."/>
            <person name="Lopez-Otin C."/>
            <person name="Puente X.S."/>
            <person name="Olender T."/>
            <person name="Lancet D."/>
            <person name="Smit A.F."/>
            <person name="Hubley R."/>
            <person name="Konkel M.K."/>
            <person name="Walker J.A."/>
            <person name="Batzer M.A."/>
            <person name="Gu W."/>
            <person name="Pollock D.D."/>
            <person name="Chen L."/>
            <person name="Cheng Z."/>
            <person name="Eichler E.E."/>
            <person name="Stapley J."/>
            <person name="Slate J."/>
            <person name="Ekblom R."/>
            <person name="Birkhead T."/>
            <person name="Burke T."/>
            <person name="Burt D."/>
            <person name="Scharff C."/>
            <person name="Adam I."/>
            <person name="Richard H."/>
            <person name="Sultan M."/>
            <person name="Soldatov A."/>
            <person name="Lehrach H."/>
            <person name="Edwards S.V."/>
            <person name="Yang S.P."/>
            <person name="Li X."/>
            <person name="Graves T."/>
            <person name="Fulton L."/>
            <person name="Nelson J."/>
            <person name="Chinwalla A."/>
            <person name="Hou S."/>
            <person name="Mardis E.R."/>
            <person name="Wilson R.K."/>
        </authorList>
    </citation>
    <scope>NUCLEOTIDE SEQUENCE [LARGE SCALE GENOMIC DNA]</scope>
</reference>
<evidence type="ECO:0000256" key="1">
    <source>
        <dbReference type="SAM" id="MobiDB-lite"/>
    </source>
</evidence>
<dbReference type="Proteomes" id="UP000007754">
    <property type="component" value="Chromosome 10"/>
</dbReference>
<reference evidence="2" key="3">
    <citation type="submission" date="2025-09" db="UniProtKB">
        <authorList>
            <consortium name="Ensembl"/>
        </authorList>
    </citation>
    <scope>IDENTIFICATION</scope>
</reference>
<feature type="region of interest" description="Disordered" evidence="1">
    <location>
        <begin position="24"/>
        <end position="43"/>
    </location>
</feature>
<dbReference type="InParanoid" id="A0A674HMZ7"/>
<dbReference type="AlphaFoldDB" id="A0A674HMZ7"/>
<name>A0A674HMZ7_TAEGU</name>
<evidence type="ECO:0000313" key="3">
    <source>
        <dbReference type="Proteomes" id="UP000007754"/>
    </source>
</evidence>
<sequence>MALRILLQNVGGFGVTSKAVCRSSRHSAGRKPPSWSPCGQSSTRLCSPSSSMRIRVGWRAGRDTAVHGGPWGRSPSSIATGTLHVMESFPLGLRSHNLVGDGEGQETLSVTIMSQNARQGPAVPKITPENNNPSDGDTWQRLAPSSPLCV</sequence>
<feature type="region of interest" description="Disordered" evidence="1">
    <location>
        <begin position="116"/>
        <end position="150"/>
    </location>
</feature>
<proteinExistence type="predicted"/>
<protein>
    <submittedName>
        <fullName evidence="2">Uncharacterized protein</fullName>
    </submittedName>
</protein>
<organism evidence="2 3">
    <name type="scientific">Taeniopygia guttata</name>
    <name type="common">Zebra finch</name>
    <name type="synonym">Poephila guttata</name>
    <dbReference type="NCBI Taxonomy" id="59729"/>
    <lineage>
        <taxon>Eukaryota</taxon>
        <taxon>Metazoa</taxon>
        <taxon>Chordata</taxon>
        <taxon>Craniata</taxon>
        <taxon>Vertebrata</taxon>
        <taxon>Euteleostomi</taxon>
        <taxon>Archelosauria</taxon>
        <taxon>Archosauria</taxon>
        <taxon>Dinosauria</taxon>
        <taxon>Saurischia</taxon>
        <taxon>Theropoda</taxon>
        <taxon>Coelurosauria</taxon>
        <taxon>Aves</taxon>
        <taxon>Neognathae</taxon>
        <taxon>Neoaves</taxon>
        <taxon>Telluraves</taxon>
        <taxon>Australaves</taxon>
        <taxon>Passeriformes</taxon>
        <taxon>Passeroidea</taxon>
        <taxon>Estrildidae</taxon>
        <taxon>Estrildinae</taxon>
        <taxon>Taeniopygia</taxon>
    </lineage>
</organism>